<dbReference type="PANTHER" id="PTHR42785:SF1">
    <property type="entry name" value="DNA TOPOISOMERASE"/>
    <property type="match status" value="1"/>
</dbReference>
<keyword evidence="2" id="KW-0413">Isomerase</keyword>
<dbReference type="Pfam" id="PF01396">
    <property type="entry name" value="Zn_ribbon_Top1"/>
    <property type="match status" value="4"/>
</dbReference>
<organism evidence="2 3">
    <name type="scientific">Shewanella benthica</name>
    <dbReference type="NCBI Taxonomy" id="43661"/>
    <lineage>
        <taxon>Bacteria</taxon>
        <taxon>Pseudomonadati</taxon>
        <taxon>Pseudomonadota</taxon>
        <taxon>Gammaproteobacteria</taxon>
        <taxon>Alteromonadales</taxon>
        <taxon>Shewanellaceae</taxon>
        <taxon>Shewanella</taxon>
    </lineage>
</organism>
<dbReference type="Proteomes" id="UP000250123">
    <property type="component" value="Chromosome SHEWBE"/>
</dbReference>
<dbReference type="GO" id="GO:0003677">
    <property type="term" value="F:DNA binding"/>
    <property type="evidence" value="ECO:0007669"/>
    <property type="project" value="InterPro"/>
</dbReference>
<feature type="domain" description="DNA topoisomerase type IA zn finger" evidence="1">
    <location>
        <begin position="166"/>
        <end position="185"/>
    </location>
</feature>
<dbReference type="EMBL" id="LS483452">
    <property type="protein sequence ID" value="SQH74614.1"/>
    <property type="molecule type" value="Genomic_DNA"/>
</dbReference>
<evidence type="ECO:0000313" key="2">
    <source>
        <dbReference type="EMBL" id="SQH74614.1"/>
    </source>
</evidence>
<dbReference type="GO" id="GO:0003917">
    <property type="term" value="F:DNA topoisomerase type I (single strand cut, ATP-independent) activity"/>
    <property type="evidence" value="ECO:0007669"/>
    <property type="project" value="InterPro"/>
</dbReference>
<dbReference type="GO" id="GO:0006265">
    <property type="term" value="P:DNA topological change"/>
    <property type="evidence" value="ECO:0007669"/>
    <property type="project" value="InterPro"/>
</dbReference>
<feature type="domain" description="DNA topoisomerase type IA zn finger" evidence="1">
    <location>
        <begin position="125"/>
        <end position="160"/>
    </location>
</feature>
<feature type="domain" description="DNA topoisomerase type IA zn finger" evidence="1">
    <location>
        <begin position="34"/>
        <end position="69"/>
    </location>
</feature>
<accession>A0A330LYZ2</accession>
<protein>
    <submittedName>
        <fullName evidence="2">DNA topoisomerase type IA zn finger domain protein</fullName>
    </submittedName>
</protein>
<gene>
    <name evidence="2" type="primary">yrdD</name>
    <name evidence="2" type="ORF">SHEWBE_0629</name>
</gene>
<dbReference type="InterPro" id="IPR013498">
    <property type="entry name" value="Topo_IA_Znf"/>
</dbReference>
<dbReference type="PANTHER" id="PTHR42785">
    <property type="entry name" value="DNA TOPOISOMERASE, TYPE IA, CORE"/>
    <property type="match status" value="1"/>
</dbReference>
<dbReference type="GO" id="GO:0005694">
    <property type="term" value="C:chromosome"/>
    <property type="evidence" value="ECO:0007669"/>
    <property type="project" value="InterPro"/>
</dbReference>
<dbReference type="AlphaFoldDB" id="A0A330LYZ2"/>
<dbReference type="KEGG" id="sbk:SHEWBE_0629"/>
<sequence>MVKWLIADLTENPMSKIDDQLFSSHEHALEKEYELCPKCGSELSVRHSKHGGFIGCNSYPVCDYTRPLVQHESIETQAIPDSECPECGHELAVKSGRFGIFIGCTNYPDCKHIEKHDKADPEDQIACPSCKIGKIEHRTSRFGKSFYACNGYPKCKFLVNYRPVAEACPECGFGILIERKGAAGSRLECPKKTCKYKRAV</sequence>
<reference evidence="3" key="1">
    <citation type="submission" date="2018-06" db="EMBL/GenBank/DDBJ databases">
        <authorList>
            <person name="Cea G.-C."/>
            <person name="William W."/>
        </authorList>
    </citation>
    <scope>NUCLEOTIDE SEQUENCE [LARGE SCALE GENOMIC DNA]</scope>
    <source>
        <strain evidence="3">DB21MT-2</strain>
    </source>
</reference>
<feature type="domain" description="DNA topoisomerase type IA zn finger" evidence="1">
    <location>
        <begin position="82"/>
        <end position="118"/>
    </location>
</feature>
<evidence type="ECO:0000313" key="3">
    <source>
        <dbReference type="Proteomes" id="UP000250123"/>
    </source>
</evidence>
<name>A0A330LYZ2_9GAMM</name>
<proteinExistence type="predicted"/>
<dbReference type="Gene3D" id="3.30.65.10">
    <property type="entry name" value="Bacterial Topoisomerase I, domain 1"/>
    <property type="match status" value="3"/>
</dbReference>
<dbReference type="InterPro" id="IPR000380">
    <property type="entry name" value="Topo_IA"/>
</dbReference>
<dbReference type="SUPFAM" id="SSF57783">
    <property type="entry name" value="Zinc beta-ribbon"/>
    <property type="match status" value="2"/>
</dbReference>
<evidence type="ECO:0000259" key="1">
    <source>
        <dbReference type="Pfam" id="PF01396"/>
    </source>
</evidence>